<sequence length="197" mass="22503">MKKNTITYITFVFLFTLIYSIVRYNIFKDVPWTDLPLYVVNKAVSFAAIIYVAAYLILEKQDYHELSKKMRKYATNLIYIHLTISLILLTPSYYQKFFDGTKMNLTGQISLLSGVLALGLLNSLRFTKKLGAKVSLSFFKKYGAEILLFLIAVHLFVMGFKGWLTPGNWPGGMPPISMLSFIVAVIPFFVKKKTVQN</sequence>
<evidence type="ECO:0008006" key="3">
    <source>
        <dbReference type="Google" id="ProtNLM"/>
    </source>
</evidence>
<feature type="transmembrane region" description="Helical" evidence="1">
    <location>
        <begin position="142"/>
        <end position="160"/>
    </location>
</feature>
<evidence type="ECO:0000256" key="1">
    <source>
        <dbReference type="SAM" id="Phobius"/>
    </source>
</evidence>
<feature type="transmembrane region" description="Helical" evidence="1">
    <location>
        <begin position="172"/>
        <end position="190"/>
    </location>
</feature>
<feature type="transmembrane region" description="Helical" evidence="1">
    <location>
        <begin position="38"/>
        <end position="58"/>
    </location>
</feature>
<keyword evidence="1" id="KW-0472">Membrane</keyword>
<accession>A0A3B1BK03</accession>
<name>A0A3B1BK03_9ZZZZ</name>
<organism evidence="2">
    <name type="scientific">hydrothermal vent metagenome</name>
    <dbReference type="NCBI Taxonomy" id="652676"/>
    <lineage>
        <taxon>unclassified sequences</taxon>
        <taxon>metagenomes</taxon>
        <taxon>ecological metagenomes</taxon>
    </lineage>
</organism>
<reference evidence="2" key="1">
    <citation type="submission" date="2018-06" db="EMBL/GenBank/DDBJ databases">
        <authorList>
            <person name="Zhirakovskaya E."/>
        </authorList>
    </citation>
    <scope>NUCLEOTIDE SEQUENCE</scope>
</reference>
<proteinExistence type="predicted"/>
<dbReference type="AlphaFoldDB" id="A0A3B1BK03"/>
<feature type="transmembrane region" description="Helical" evidence="1">
    <location>
        <begin position="73"/>
        <end position="93"/>
    </location>
</feature>
<feature type="transmembrane region" description="Helical" evidence="1">
    <location>
        <begin position="7"/>
        <end position="26"/>
    </location>
</feature>
<dbReference type="EMBL" id="UOGD01000048">
    <property type="protein sequence ID" value="VAX16452.1"/>
    <property type="molecule type" value="Genomic_DNA"/>
</dbReference>
<gene>
    <name evidence="2" type="ORF">MNBD_IGNAVI01-664</name>
</gene>
<keyword evidence="1" id="KW-0812">Transmembrane</keyword>
<evidence type="ECO:0000313" key="2">
    <source>
        <dbReference type="EMBL" id="VAX16452.1"/>
    </source>
</evidence>
<protein>
    <recommendedName>
        <fullName evidence="3">Ferric oxidoreductase domain-containing protein</fullName>
    </recommendedName>
</protein>
<keyword evidence="1" id="KW-1133">Transmembrane helix</keyword>
<feature type="transmembrane region" description="Helical" evidence="1">
    <location>
        <begin position="105"/>
        <end position="121"/>
    </location>
</feature>